<dbReference type="AlphaFoldDB" id="A0A448WWL8"/>
<gene>
    <name evidence="1" type="ORF">PXEA_LOCUS15476</name>
</gene>
<feature type="non-terminal residue" evidence="1">
    <location>
        <position position="362"/>
    </location>
</feature>
<dbReference type="Proteomes" id="UP000784294">
    <property type="component" value="Unassembled WGS sequence"/>
</dbReference>
<keyword evidence="2" id="KW-1185">Reference proteome</keyword>
<protein>
    <submittedName>
        <fullName evidence="1">Uncharacterized protein</fullName>
    </submittedName>
</protein>
<dbReference type="EMBL" id="CAAALY010054373">
    <property type="protein sequence ID" value="VEL22036.1"/>
    <property type="molecule type" value="Genomic_DNA"/>
</dbReference>
<dbReference type="OrthoDB" id="6246047at2759"/>
<reference evidence="1" key="1">
    <citation type="submission" date="2018-11" db="EMBL/GenBank/DDBJ databases">
        <authorList>
            <consortium name="Pathogen Informatics"/>
        </authorList>
    </citation>
    <scope>NUCLEOTIDE SEQUENCE</scope>
</reference>
<sequence>MPANNFDYLAATRKSHLDFAQHVAYPFNLNANYLEILLEDDAHFAKILDYNYRQLGGNDSFVPAPPNLMSCRCGRISDACICCIVLSPNPLPNADLPKSLHLPIILPSSGVYPEYIAKFCFIFNYLLNKEKIRVSGLLESVKKSDPVLPDVSKQISMQLKKSQDTDIGYNPELTEPILELDYNASRIFKDLELDPQSKPAVCTSNLSPNESAVPTKTTLVSLCVQFYDVKYSISVDSPHKTSLTVCSKLTIVLMEYYVVAFYNVGCFHMHRGAEADMDKAVRVNVSPPGVEHNPTFETFKMNSSSKYGVAQGFAAVPQTVLGHESLEAPNLEKSRVASADNSSLTSNQIFNETRPFIAHTHP</sequence>
<organism evidence="1 2">
    <name type="scientific">Protopolystoma xenopodis</name>
    <dbReference type="NCBI Taxonomy" id="117903"/>
    <lineage>
        <taxon>Eukaryota</taxon>
        <taxon>Metazoa</taxon>
        <taxon>Spiralia</taxon>
        <taxon>Lophotrochozoa</taxon>
        <taxon>Platyhelminthes</taxon>
        <taxon>Monogenea</taxon>
        <taxon>Polyopisthocotylea</taxon>
        <taxon>Polystomatidea</taxon>
        <taxon>Polystomatidae</taxon>
        <taxon>Protopolystoma</taxon>
    </lineage>
</organism>
<name>A0A448WWL8_9PLAT</name>
<accession>A0A448WWL8</accession>
<evidence type="ECO:0000313" key="2">
    <source>
        <dbReference type="Proteomes" id="UP000784294"/>
    </source>
</evidence>
<comment type="caution">
    <text evidence="1">The sequence shown here is derived from an EMBL/GenBank/DDBJ whole genome shotgun (WGS) entry which is preliminary data.</text>
</comment>
<proteinExistence type="predicted"/>
<evidence type="ECO:0000313" key="1">
    <source>
        <dbReference type="EMBL" id="VEL22036.1"/>
    </source>
</evidence>